<comment type="caution">
    <text evidence="1">The sequence shown here is derived from an EMBL/GenBank/DDBJ whole genome shotgun (WGS) entry which is preliminary data.</text>
</comment>
<reference evidence="1" key="1">
    <citation type="submission" date="2021-06" db="EMBL/GenBank/DDBJ databases">
        <authorList>
            <person name="Kallberg Y."/>
            <person name="Tangrot J."/>
            <person name="Rosling A."/>
        </authorList>
    </citation>
    <scope>NUCLEOTIDE SEQUENCE</scope>
    <source>
        <strain evidence="1">28 12/20/2015</strain>
    </source>
</reference>
<dbReference type="Proteomes" id="UP000789366">
    <property type="component" value="Unassembled WGS sequence"/>
</dbReference>
<evidence type="ECO:0000313" key="2">
    <source>
        <dbReference type="Proteomes" id="UP000789366"/>
    </source>
</evidence>
<evidence type="ECO:0000313" key="1">
    <source>
        <dbReference type="EMBL" id="CAG8550309.1"/>
    </source>
</evidence>
<accession>A0ACA9LWH2</accession>
<name>A0ACA9LWH2_9GLOM</name>
<organism evidence="1 2">
    <name type="scientific">Cetraspora pellucida</name>
    <dbReference type="NCBI Taxonomy" id="1433469"/>
    <lineage>
        <taxon>Eukaryota</taxon>
        <taxon>Fungi</taxon>
        <taxon>Fungi incertae sedis</taxon>
        <taxon>Mucoromycota</taxon>
        <taxon>Glomeromycotina</taxon>
        <taxon>Glomeromycetes</taxon>
        <taxon>Diversisporales</taxon>
        <taxon>Gigasporaceae</taxon>
        <taxon>Cetraspora</taxon>
    </lineage>
</organism>
<protein>
    <submittedName>
        <fullName evidence="1">11885_t:CDS:1</fullName>
    </submittedName>
</protein>
<proteinExistence type="predicted"/>
<dbReference type="EMBL" id="CAJVPW010005122">
    <property type="protein sequence ID" value="CAG8550309.1"/>
    <property type="molecule type" value="Genomic_DNA"/>
</dbReference>
<keyword evidence="2" id="KW-1185">Reference proteome</keyword>
<sequence length="104" mass="12197">MSKWLDQDYGFWDSIKLLEQVRRMIDIFEQTHPGCVDVFTFDNVTSHTAFAKDTLVASKMNFSPEGSAPKIRDTTWNNNHQSMVIEEDYFVYDKKKKVNVNLRS</sequence>
<gene>
    <name evidence="1" type="ORF">SPELUC_LOCUS5176</name>
</gene>